<sequence>MAGVAAPAFAHRYPEAIAQMSHWLAADRLTSVEDAVHGDIETFPAALTSSPVPVRAEQPTTD</sequence>
<evidence type="ECO:0000313" key="1">
    <source>
        <dbReference type="EMBL" id="MER7178367.1"/>
    </source>
</evidence>
<gene>
    <name evidence="1" type="ORF">ABT404_02525</name>
</gene>
<reference evidence="1 2" key="1">
    <citation type="submission" date="2024-06" db="EMBL/GenBank/DDBJ databases">
        <title>The Natural Products Discovery Center: Release of the First 8490 Sequenced Strains for Exploring Actinobacteria Biosynthetic Diversity.</title>
        <authorList>
            <person name="Kalkreuter E."/>
            <person name="Kautsar S.A."/>
            <person name="Yang D."/>
            <person name="Bader C.D."/>
            <person name="Teijaro C.N."/>
            <person name="Fluegel L."/>
            <person name="Davis C.M."/>
            <person name="Simpson J.R."/>
            <person name="Lauterbach L."/>
            <person name="Steele A.D."/>
            <person name="Gui C."/>
            <person name="Meng S."/>
            <person name="Li G."/>
            <person name="Viehrig K."/>
            <person name="Ye F."/>
            <person name="Su P."/>
            <person name="Kiefer A.F."/>
            <person name="Nichols A."/>
            <person name="Cepeda A.J."/>
            <person name="Yan W."/>
            <person name="Fan B."/>
            <person name="Jiang Y."/>
            <person name="Adhikari A."/>
            <person name="Zheng C.-J."/>
            <person name="Schuster L."/>
            <person name="Cowan T.M."/>
            <person name="Smanski M.J."/>
            <person name="Chevrette M.G."/>
            <person name="De Carvalho L.P.S."/>
            <person name="Shen B."/>
        </authorList>
    </citation>
    <scope>NUCLEOTIDE SEQUENCE [LARGE SCALE GENOMIC DNA]</scope>
    <source>
        <strain evidence="1 2">NPDC000234</strain>
    </source>
</reference>
<dbReference type="RefSeq" id="WP_350776655.1">
    <property type="nucleotide sequence ID" value="NZ_JBEPEK010000009.1"/>
</dbReference>
<accession>A0ABV1WNI3</accession>
<name>A0ABV1WNI3_9ACTN</name>
<proteinExistence type="predicted"/>
<keyword evidence="2" id="KW-1185">Reference proteome</keyword>
<evidence type="ECO:0000313" key="2">
    <source>
        <dbReference type="Proteomes" id="UP001474181"/>
    </source>
</evidence>
<dbReference type="EMBL" id="JBEPEK010000009">
    <property type="protein sequence ID" value="MER7178367.1"/>
    <property type="molecule type" value="Genomic_DNA"/>
</dbReference>
<protein>
    <submittedName>
        <fullName evidence="1">Uncharacterized protein</fullName>
    </submittedName>
</protein>
<dbReference type="Proteomes" id="UP001474181">
    <property type="component" value="Unassembled WGS sequence"/>
</dbReference>
<comment type="caution">
    <text evidence="1">The sequence shown here is derived from an EMBL/GenBank/DDBJ whole genome shotgun (WGS) entry which is preliminary data.</text>
</comment>
<organism evidence="1 2">
    <name type="scientific">Streptomyces hyaluromycini</name>
    <dbReference type="NCBI Taxonomy" id="1377993"/>
    <lineage>
        <taxon>Bacteria</taxon>
        <taxon>Bacillati</taxon>
        <taxon>Actinomycetota</taxon>
        <taxon>Actinomycetes</taxon>
        <taxon>Kitasatosporales</taxon>
        <taxon>Streptomycetaceae</taxon>
        <taxon>Streptomyces</taxon>
    </lineage>
</organism>